<dbReference type="Proteomes" id="UP001174909">
    <property type="component" value="Unassembled WGS sequence"/>
</dbReference>
<dbReference type="GO" id="GO:0006313">
    <property type="term" value="P:DNA transposition"/>
    <property type="evidence" value="ECO:0007669"/>
    <property type="project" value="InterPro"/>
</dbReference>
<dbReference type="Pfam" id="PF01548">
    <property type="entry name" value="DEDD_Tnp_IS110"/>
    <property type="match status" value="1"/>
</dbReference>
<sequence>MSRAMAGIDVGKGELDVSVDGERARRFANTAGGVGELLDWLQPRGEVLAVCEATGGYERLVVAGLREGGVAVPVAHPNRVRADARAGGYAAKTDGLDAVVLSRYGEAFQPPATLAQDADRIRLQDLLRRREQLVGQRTQEKNRLARVHNPASQDSIRRHIAWLDEEIGLLG</sequence>
<dbReference type="PANTHER" id="PTHR33055">
    <property type="entry name" value="TRANSPOSASE FOR INSERTION SEQUENCE ELEMENT IS1111A"/>
    <property type="match status" value="1"/>
</dbReference>
<evidence type="ECO:0000259" key="1">
    <source>
        <dbReference type="Pfam" id="PF01548"/>
    </source>
</evidence>
<dbReference type="EMBL" id="CASHTH010001226">
    <property type="protein sequence ID" value="CAI8012942.1"/>
    <property type="molecule type" value="Genomic_DNA"/>
</dbReference>
<protein>
    <submittedName>
        <fullName evidence="2">Pilin gene-inverting protein</fullName>
    </submittedName>
</protein>
<keyword evidence="3" id="KW-1185">Reference proteome</keyword>
<gene>
    <name evidence="2" type="ORF">GBAR_LOCUS8250</name>
</gene>
<dbReference type="GO" id="GO:0004803">
    <property type="term" value="F:transposase activity"/>
    <property type="evidence" value="ECO:0007669"/>
    <property type="project" value="InterPro"/>
</dbReference>
<reference evidence="2" key="1">
    <citation type="submission" date="2023-03" db="EMBL/GenBank/DDBJ databases">
        <authorList>
            <person name="Steffen K."/>
            <person name="Cardenas P."/>
        </authorList>
    </citation>
    <scope>NUCLEOTIDE SEQUENCE</scope>
</reference>
<dbReference type="AlphaFoldDB" id="A0AA35WGQ3"/>
<dbReference type="GO" id="GO:0003677">
    <property type="term" value="F:DNA binding"/>
    <property type="evidence" value="ECO:0007669"/>
    <property type="project" value="InterPro"/>
</dbReference>
<feature type="domain" description="Transposase IS110-like N-terminal" evidence="1">
    <location>
        <begin position="6"/>
        <end position="146"/>
    </location>
</feature>
<dbReference type="InterPro" id="IPR047650">
    <property type="entry name" value="Transpos_IS110"/>
</dbReference>
<dbReference type="PANTHER" id="PTHR33055:SF13">
    <property type="entry name" value="TRANSPOSASE"/>
    <property type="match status" value="1"/>
</dbReference>
<organism evidence="2 3">
    <name type="scientific">Geodia barretti</name>
    <name type="common">Barrett's horny sponge</name>
    <dbReference type="NCBI Taxonomy" id="519541"/>
    <lineage>
        <taxon>Eukaryota</taxon>
        <taxon>Metazoa</taxon>
        <taxon>Porifera</taxon>
        <taxon>Demospongiae</taxon>
        <taxon>Heteroscleromorpha</taxon>
        <taxon>Tetractinellida</taxon>
        <taxon>Astrophorina</taxon>
        <taxon>Geodiidae</taxon>
        <taxon>Geodia</taxon>
    </lineage>
</organism>
<evidence type="ECO:0000313" key="2">
    <source>
        <dbReference type="EMBL" id="CAI8012942.1"/>
    </source>
</evidence>
<comment type="caution">
    <text evidence="2">The sequence shown here is derived from an EMBL/GenBank/DDBJ whole genome shotgun (WGS) entry which is preliminary data.</text>
</comment>
<name>A0AA35WGQ3_GEOBA</name>
<dbReference type="InterPro" id="IPR002525">
    <property type="entry name" value="Transp_IS110-like_N"/>
</dbReference>
<evidence type="ECO:0000313" key="3">
    <source>
        <dbReference type="Proteomes" id="UP001174909"/>
    </source>
</evidence>
<proteinExistence type="predicted"/>
<accession>A0AA35WGQ3</accession>